<accession>A0A8J1TQI1</accession>
<protein>
    <submittedName>
        <fullName evidence="1">Uncharacterized protein</fullName>
    </submittedName>
</protein>
<dbReference type="InterPro" id="IPR013584">
    <property type="entry name" value="RAP"/>
</dbReference>
<keyword evidence="2" id="KW-1185">Reference proteome</keyword>
<dbReference type="Proteomes" id="UP000749559">
    <property type="component" value="Unassembled WGS sequence"/>
</dbReference>
<organism evidence="1 2">
    <name type="scientific">Owenia fusiformis</name>
    <name type="common">Polychaete worm</name>
    <dbReference type="NCBI Taxonomy" id="6347"/>
    <lineage>
        <taxon>Eukaryota</taxon>
        <taxon>Metazoa</taxon>
        <taxon>Spiralia</taxon>
        <taxon>Lophotrochozoa</taxon>
        <taxon>Annelida</taxon>
        <taxon>Polychaeta</taxon>
        <taxon>Sedentaria</taxon>
        <taxon>Canalipalpata</taxon>
        <taxon>Sabellida</taxon>
        <taxon>Oweniida</taxon>
        <taxon>Oweniidae</taxon>
        <taxon>Owenia</taxon>
    </lineage>
</organism>
<name>A0A8J1TQI1_OWEFU</name>
<dbReference type="OrthoDB" id="443524at2759"/>
<sequence length="669" mass="77002">MMQSLIYHGRAAWRIYNPLMLKTQCKTVSHLLQYILTRSPPLFMNNMRTLRTLNPTGVKGTKSISITEANIGPNSEFNEITESDEFIEHIKTAEDREYILELIENNYGKLNEQHVYVMLNRLYITAKQLESSEFEEFTSVLHKDSRFQTLCVLLAKNGRFYNHNWVLNIISRLSFLGIDSDSNAMQVFLQLSKFLINDLTLPQVVHYGFILSAFKENQHVNVLRDALRKCALLKFDGVVELSLRHLAQFLDQHGECLNRTQLEIVSQAIVASKDRFNVPSLLVILKSISRLDFYDKALDSLCTREAISKLDVLFPVSVLDILQCCLKLNMYHTILYRNICQKVINEQWGVENTLKVCDILTHFRFRHVGIVNHLCSSLLDDISVFEELTSDDVSMIVRVLGELNGKVQGASEVLGHIVSRMEDSLWVAFSVDQLARVMKDLAIRGVYSTTLFQCLAIKLQTKDVKDMCSSPDMEVARNLRQLTFNLCLLKMAARVEHGDLTTMRIPTDLAQQFSPKPNSKTWSKMKNLINSSFGCETFVRSGLLTKYGLYIDNVLVLDGNNDPVNLWMEEGTSHLVGTKFALRNKQSLHPVPEDHKVVAVLMFTNSHFYKNIHMLRGRFMFYIRLLKHMGYSPVVVRYNELKHMPDVERQPYLKRLIQNASELQDFIQE</sequence>
<evidence type="ECO:0000313" key="1">
    <source>
        <dbReference type="EMBL" id="CAH1776258.1"/>
    </source>
</evidence>
<evidence type="ECO:0000313" key="2">
    <source>
        <dbReference type="Proteomes" id="UP000749559"/>
    </source>
</evidence>
<comment type="caution">
    <text evidence="1">The sequence shown here is derived from an EMBL/GenBank/DDBJ whole genome shotgun (WGS) entry which is preliminary data.</text>
</comment>
<proteinExistence type="predicted"/>
<dbReference type="InterPro" id="IPR013579">
    <property type="entry name" value="FAST_2"/>
</dbReference>
<dbReference type="Pfam" id="PF08368">
    <property type="entry name" value="FAST_2"/>
    <property type="match status" value="1"/>
</dbReference>
<dbReference type="SMART" id="SM00952">
    <property type="entry name" value="RAP"/>
    <property type="match status" value="1"/>
</dbReference>
<reference evidence="1" key="1">
    <citation type="submission" date="2022-03" db="EMBL/GenBank/DDBJ databases">
        <authorList>
            <person name="Martin C."/>
        </authorList>
    </citation>
    <scope>NUCLEOTIDE SEQUENCE</scope>
</reference>
<dbReference type="AlphaFoldDB" id="A0A8J1TQI1"/>
<dbReference type="PROSITE" id="PS51286">
    <property type="entry name" value="RAP"/>
    <property type="match status" value="1"/>
</dbReference>
<dbReference type="EMBL" id="CAIIXF020000001">
    <property type="protein sequence ID" value="CAH1776258.1"/>
    <property type="molecule type" value="Genomic_DNA"/>
</dbReference>
<gene>
    <name evidence="1" type="ORF">OFUS_LOCUS3450</name>
</gene>